<reference evidence="3 4" key="1">
    <citation type="submission" date="2019-04" db="EMBL/GenBank/DDBJ databases">
        <title>Crenobacter sp. nov.</title>
        <authorList>
            <person name="Shi S."/>
        </authorList>
    </citation>
    <scope>NUCLEOTIDE SEQUENCE [LARGE SCALE GENOMIC DNA]</scope>
    <source>
        <strain evidence="3 4">GY 70310</strain>
    </source>
</reference>
<name>A0A4T0V149_9NEIS</name>
<dbReference type="PANTHER" id="PTHR13847:SF281">
    <property type="entry name" value="FAD DEPENDENT OXIDOREDUCTASE DOMAIN-CONTAINING PROTEIN"/>
    <property type="match status" value="1"/>
</dbReference>
<dbReference type="InterPro" id="IPR001763">
    <property type="entry name" value="Rhodanese-like_dom"/>
</dbReference>
<dbReference type="Gene3D" id="3.50.50.60">
    <property type="entry name" value="FAD/NAD(P)-binding domain"/>
    <property type="match status" value="1"/>
</dbReference>
<dbReference type="OrthoDB" id="9342835at2"/>
<gene>
    <name evidence="3" type="ORF">E5K04_04370</name>
</gene>
<dbReference type="InterPro" id="IPR036188">
    <property type="entry name" value="FAD/NAD-bd_sf"/>
</dbReference>
<dbReference type="SUPFAM" id="SSF51905">
    <property type="entry name" value="FAD/NAD(P)-binding domain"/>
    <property type="match status" value="1"/>
</dbReference>
<dbReference type="Proteomes" id="UP000308891">
    <property type="component" value="Unassembled WGS sequence"/>
</dbReference>
<proteinExistence type="predicted"/>
<sequence length="429" mass="46739">MLEFTRQPHAPSYYAATAVPWDDQPPLDGAASADVCVVGGGLSGLSAALELARQGMSVVVLEGSKVGWGASGRNGGQVIAGYACDIDTLVDQLGQDTARVMWDMTVEAVELIDSRVREFGIECDWTRGFCNAAVKPQAMGELAKWKDTLETHYGYTGTELWNKATLETKLSSERYQGGLFDPHSGHLHPLNYTLGLARAALKLGVRIFEGTAVTRVEHGARPRVFTGHGHVDCDQVVLACNSYVGGLAPKLDKRIMPAGTYVIATEPLGEARARALIANNMAVCDTQFVLDYYRLSADHRLLFGGKVSYSGKEPANLAGAMREDMLRVFPQLADVKVDYAWGGFCDITMNRAPDFGRLSNNVYYLQGFSGHGVNITQIAGKVVAEAIAGSASRFDLFTRIRHRDFPGGRLMRTPALVLGMAYYRLRDYL</sequence>
<evidence type="ECO:0000256" key="1">
    <source>
        <dbReference type="ARBA" id="ARBA00023002"/>
    </source>
</evidence>
<evidence type="ECO:0000313" key="3">
    <source>
        <dbReference type="EMBL" id="TIC85238.1"/>
    </source>
</evidence>
<evidence type="ECO:0000313" key="4">
    <source>
        <dbReference type="Proteomes" id="UP000308891"/>
    </source>
</evidence>
<keyword evidence="1" id="KW-0560">Oxidoreductase</keyword>
<dbReference type="Pfam" id="PF01266">
    <property type="entry name" value="DAO"/>
    <property type="match status" value="1"/>
</dbReference>
<dbReference type="Gene3D" id="3.30.9.10">
    <property type="entry name" value="D-Amino Acid Oxidase, subunit A, domain 2"/>
    <property type="match status" value="1"/>
</dbReference>
<keyword evidence="4" id="KW-1185">Reference proteome</keyword>
<dbReference type="GO" id="GO:0005737">
    <property type="term" value="C:cytoplasm"/>
    <property type="evidence" value="ECO:0007669"/>
    <property type="project" value="TreeGrafter"/>
</dbReference>
<accession>A0A4T0V149</accession>
<feature type="domain" description="Rhodanese" evidence="2">
    <location>
        <begin position="39"/>
        <end position="77"/>
    </location>
</feature>
<dbReference type="PROSITE" id="PS50206">
    <property type="entry name" value="RHODANESE_3"/>
    <property type="match status" value="1"/>
</dbReference>
<dbReference type="GO" id="GO:0016491">
    <property type="term" value="F:oxidoreductase activity"/>
    <property type="evidence" value="ECO:0007669"/>
    <property type="project" value="UniProtKB-KW"/>
</dbReference>
<dbReference type="InterPro" id="IPR006076">
    <property type="entry name" value="FAD-dep_OxRdtase"/>
</dbReference>
<dbReference type="AlphaFoldDB" id="A0A4T0V149"/>
<protein>
    <submittedName>
        <fullName evidence="3">FAD-binding oxidoreductase</fullName>
    </submittedName>
</protein>
<dbReference type="PANTHER" id="PTHR13847">
    <property type="entry name" value="SARCOSINE DEHYDROGENASE-RELATED"/>
    <property type="match status" value="1"/>
</dbReference>
<dbReference type="EMBL" id="STGJ01000003">
    <property type="protein sequence ID" value="TIC85238.1"/>
    <property type="molecule type" value="Genomic_DNA"/>
</dbReference>
<organism evidence="3 4">
    <name type="scientific">Crenobacter intestini</name>
    <dbReference type="NCBI Taxonomy" id="2563443"/>
    <lineage>
        <taxon>Bacteria</taxon>
        <taxon>Pseudomonadati</taxon>
        <taxon>Pseudomonadota</taxon>
        <taxon>Betaproteobacteria</taxon>
        <taxon>Neisseriales</taxon>
        <taxon>Neisseriaceae</taxon>
        <taxon>Crenobacter</taxon>
    </lineage>
</organism>
<comment type="caution">
    <text evidence="3">The sequence shown here is derived from an EMBL/GenBank/DDBJ whole genome shotgun (WGS) entry which is preliminary data.</text>
</comment>
<evidence type="ECO:0000259" key="2">
    <source>
        <dbReference type="PROSITE" id="PS50206"/>
    </source>
</evidence>
<dbReference type="RefSeq" id="WP_136551686.1">
    <property type="nucleotide sequence ID" value="NZ_STGJ01000003.1"/>
</dbReference>